<dbReference type="Gene3D" id="3.30.950.30">
    <property type="entry name" value="Schlafen, AAA domain"/>
    <property type="match status" value="1"/>
</dbReference>
<dbReference type="GO" id="GO:0004386">
    <property type="term" value="F:helicase activity"/>
    <property type="evidence" value="ECO:0007669"/>
    <property type="project" value="UniProtKB-KW"/>
</dbReference>
<accession>A0A106BKP4</accession>
<name>A0A106BKP4_THIDE</name>
<dbReference type="Proteomes" id="UP000064243">
    <property type="component" value="Unassembled WGS sequence"/>
</dbReference>
<evidence type="ECO:0000313" key="3">
    <source>
        <dbReference type="Proteomes" id="UP000064243"/>
    </source>
</evidence>
<keyword evidence="3" id="KW-1185">Reference proteome</keyword>
<gene>
    <name evidence="2" type="ORF">ABW22_12645</name>
</gene>
<evidence type="ECO:0000259" key="1">
    <source>
        <dbReference type="Pfam" id="PF04326"/>
    </source>
</evidence>
<comment type="caution">
    <text evidence="2">The sequence shown here is derived from an EMBL/GenBank/DDBJ whole genome shotgun (WGS) entry which is preliminary data.</text>
</comment>
<dbReference type="AlphaFoldDB" id="A0A106BKP4"/>
<keyword evidence="2" id="KW-0547">Nucleotide-binding</keyword>
<feature type="domain" description="Schlafen AlbA-2" evidence="1">
    <location>
        <begin position="18"/>
        <end position="136"/>
    </location>
</feature>
<dbReference type="PANTHER" id="PTHR30595">
    <property type="entry name" value="GLPR-RELATED TRANSCRIPTIONAL REPRESSOR"/>
    <property type="match status" value="1"/>
</dbReference>
<dbReference type="Pfam" id="PF13749">
    <property type="entry name" value="HATPase_c_4"/>
    <property type="match status" value="1"/>
</dbReference>
<dbReference type="PATRIC" id="fig|36861.3.peg.2313"/>
<dbReference type="OrthoDB" id="9768354at2"/>
<dbReference type="Pfam" id="PF04326">
    <property type="entry name" value="SLFN_AlbA_2"/>
    <property type="match status" value="1"/>
</dbReference>
<reference evidence="2 3" key="1">
    <citation type="journal article" date="2015" name="Appl. Environ. Microbiol.">
        <title>Aerobic and Anaerobic Thiosulfate Oxidation by a Cold-Adapted, Subglacial Chemoautotroph.</title>
        <authorList>
            <person name="Harrold Z.R."/>
            <person name="Skidmore M.L."/>
            <person name="Hamilton T.L."/>
            <person name="Desch L."/>
            <person name="Amada K."/>
            <person name="van Gelder W."/>
            <person name="Glover K."/>
            <person name="Roden E.E."/>
            <person name="Boyd E.S."/>
        </authorList>
    </citation>
    <scope>NUCLEOTIDE SEQUENCE [LARGE SCALE GENOMIC DNA]</scope>
    <source>
        <strain evidence="2 3">RG</strain>
    </source>
</reference>
<dbReference type="InterPro" id="IPR007421">
    <property type="entry name" value="Schlafen_AlbA_2_dom"/>
</dbReference>
<keyword evidence="2" id="KW-0347">Helicase</keyword>
<dbReference type="RefSeq" id="WP_059757229.1">
    <property type="nucleotide sequence ID" value="NZ_LDUG01000036.1"/>
</dbReference>
<dbReference type="InterPro" id="IPR038475">
    <property type="entry name" value="RecG_C_sf"/>
</dbReference>
<dbReference type="InterPro" id="IPR038461">
    <property type="entry name" value="Schlafen_AlbA_2_dom_sf"/>
</dbReference>
<organism evidence="2 3">
    <name type="scientific">Thiobacillus denitrificans</name>
    <dbReference type="NCBI Taxonomy" id="36861"/>
    <lineage>
        <taxon>Bacteria</taxon>
        <taxon>Pseudomonadati</taxon>
        <taxon>Pseudomonadota</taxon>
        <taxon>Betaproteobacteria</taxon>
        <taxon>Nitrosomonadales</taxon>
        <taxon>Thiobacillaceae</taxon>
        <taxon>Thiobacillus</taxon>
    </lineage>
</organism>
<sequence length="457" mass="51393">MAIEITDEQRDAILALEEGHFHDLKRKEIAPSKLSRSVSALANAAGGELYIGVEEHEVAGQQVRNWNGFSDVEDANAFLQMLHTIAPLADFIDTTFLSHPTSNGQLLKIEIRKNSTLVNTTDGVVYVRKGAQNLPVPEGGAMERLRLDKGIASYEDYTVDVELSEVENSEVIIGFLINVIPTAEPEPWLKKQGMIRDGKPTVAGIMLFMDEPQAALPKRSAIKIFRYTTSDATPTRDQLAFDPITIEGAAYHLIYAAVERTQHLIGEMKKLGAESLIEITYPPETLHEIITNAVLHRDYSIAADVQIRIFDNRVEVESPGRLAGHVSLENILDTQFARNQRIVRMVNKFPNPPNKDVGEGLNTAFDAMRKLRLKEPFIEETENSVRVIIPHQKLASPEDMVMEYLEDYAQIVNRDARRICGIASENTMKGVFKRLEARELIEQVPGRSRFRAAWRKR</sequence>
<dbReference type="EMBL" id="LDUG01000036">
    <property type="protein sequence ID" value="KVW94235.1"/>
    <property type="molecule type" value="Genomic_DNA"/>
</dbReference>
<keyword evidence="2" id="KW-0067">ATP-binding</keyword>
<protein>
    <submittedName>
        <fullName evidence="2">ATP-dependent DNA helicase RecG</fullName>
    </submittedName>
</protein>
<evidence type="ECO:0000313" key="2">
    <source>
        <dbReference type="EMBL" id="KVW94235.1"/>
    </source>
</evidence>
<dbReference type="PANTHER" id="PTHR30595:SF6">
    <property type="entry name" value="SCHLAFEN ALBA-2 DOMAIN-CONTAINING PROTEIN"/>
    <property type="match status" value="1"/>
</dbReference>
<proteinExistence type="predicted"/>
<keyword evidence="2" id="KW-0378">Hydrolase</keyword>
<dbReference type="Gene3D" id="3.30.565.60">
    <property type="match status" value="1"/>
</dbReference>